<organism evidence="3 4">
    <name type="scientific">Planobispora longispora</name>
    <dbReference type="NCBI Taxonomy" id="28887"/>
    <lineage>
        <taxon>Bacteria</taxon>
        <taxon>Bacillati</taxon>
        <taxon>Actinomycetota</taxon>
        <taxon>Actinomycetes</taxon>
        <taxon>Streptosporangiales</taxon>
        <taxon>Streptosporangiaceae</taxon>
        <taxon>Planobispora</taxon>
    </lineage>
</organism>
<feature type="transmembrane region" description="Helical" evidence="2">
    <location>
        <begin position="106"/>
        <end position="128"/>
    </location>
</feature>
<dbReference type="Proteomes" id="UP000616724">
    <property type="component" value="Unassembled WGS sequence"/>
</dbReference>
<feature type="region of interest" description="Disordered" evidence="1">
    <location>
        <begin position="164"/>
        <end position="190"/>
    </location>
</feature>
<sequence length="190" mass="18397">MLGGAAAGAISAPLSLAVIVVMESISGPYVDPSLGTTSGGGTASTDESTADAVTVAVLQAIGGLLNFAVIGGLVGMVAGLVVALPVAAVMALAAPWLAVRPIWARLVCAFACAAATVAFEAGIVAMGGGWEQSFFGEPLFLGPPLAIAAFVGYRYGPRLVAAPAPGPASDPAPDPGPDPAPAPAPAPAPE</sequence>
<gene>
    <name evidence="3" type="ORF">Plo01_78620</name>
</gene>
<keyword evidence="4" id="KW-1185">Reference proteome</keyword>
<evidence type="ECO:0000256" key="2">
    <source>
        <dbReference type="SAM" id="Phobius"/>
    </source>
</evidence>
<keyword evidence="2" id="KW-0812">Transmembrane</keyword>
<proteinExistence type="predicted"/>
<protein>
    <submittedName>
        <fullName evidence="3">Uncharacterized protein</fullName>
    </submittedName>
</protein>
<evidence type="ECO:0000313" key="4">
    <source>
        <dbReference type="Proteomes" id="UP000616724"/>
    </source>
</evidence>
<feature type="transmembrane region" description="Helical" evidence="2">
    <location>
        <begin position="134"/>
        <end position="153"/>
    </location>
</feature>
<comment type="caution">
    <text evidence="3">The sequence shown here is derived from an EMBL/GenBank/DDBJ whole genome shotgun (WGS) entry which is preliminary data.</text>
</comment>
<keyword evidence="2" id="KW-1133">Transmembrane helix</keyword>
<name>A0A8J3S0J1_9ACTN</name>
<keyword evidence="2" id="KW-0472">Membrane</keyword>
<evidence type="ECO:0000313" key="3">
    <source>
        <dbReference type="EMBL" id="GIH81433.1"/>
    </source>
</evidence>
<accession>A0A8J3S0J1</accession>
<feature type="transmembrane region" description="Helical" evidence="2">
    <location>
        <begin position="67"/>
        <end position="94"/>
    </location>
</feature>
<dbReference type="EMBL" id="BOOH01000077">
    <property type="protein sequence ID" value="GIH81433.1"/>
    <property type="molecule type" value="Genomic_DNA"/>
</dbReference>
<reference evidence="3 4" key="1">
    <citation type="submission" date="2021-01" db="EMBL/GenBank/DDBJ databases">
        <title>Whole genome shotgun sequence of Planobispora longispora NBRC 13918.</title>
        <authorList>
            <person name="Komaki H."/>
            <person name="Tamura T."/>
        </authorList>
    </citation>
    <scope>NUCLEOTIDE SEQUENCE [LARGE SCALE GENOMIC DNA]</scope>
    <source>
        <strain evidence="3 4">NBRC 13918</strain>
    </source>
</reference>
<dbReference type="AlphaFoldDB" id="A0A8J3S0J1"/>
<evidence type="ECO:0000256" key="1">
    <source>
        <dbReference type="SAM" id="MobiDB-lite"/>
    </source>
</evidence>